<keyword evidence="3 7" id="KW-0812">Transmembrane</keyword>
<proteinExistence type="inferred from homology"/>
<feature type="transmembrane region" description="Helical" evidence="7">
    <location>
        <begin position="423"/>
        <end position="443"/>
    </location>
</feature>
<dbReference type="InterPro" id="IPR050250">
    <property type="entry name" value="Macrolide_Exporter_MacB"/>
</dbReference>
<comment type="subcellular location">
    <subcellularLocation>
        <location evidence="1">Cell membrane</location>
        <topology evidence="1">Multi-pass membrane protein</topology>
    </subcellularLocation>
</comment>
<comment type="caution">
    <text evidence="9">The sequence shown here is derived from an EMBL/GenBank/DDBJ whole genome shotgun (WGS) entry which is preliminary data.</text>
</comment>
<feature type="domain" description="ABC3 transporter permease C-terminal" evidence="8">
    <location>
        <begin position="246"/>
        <end position="368"/>
    </location>
</feature>
<comment type="similarity">
    <text evidence="6">Belongs to the ABC-4 integral membrane protein family.</text>
</comment>
<evidence type="ECO:0000259" key="8">
    <source>
        <dbReference type="Pfam" id="PF02687"/>
    </source>
</evidence>
<evidence type="ECO:0000256" key="5">
    <source>
        <dbReference type="ARBA" id="ARBA00023136"/>
    </source>
</evidence>
<accession>A0ABS3QZF9</accession>
<dbReference type="PANTHER" id="PTHR30572">
    <property type="entry name" value="MEMBRANE COMPONENT OF TRANSPORTER-RELATED"/>
    <property type="match status" value="1"/>
</dbReference>
<feature type="transmembrane region" description="Helical" evidence="7">
    <location>
        <begin position="745"/>
        <end position="774"/>
    </location>
</feature>
<dbReference type="PANTHER" id="PTHR30572:SF4">
    <property type="entry name" value="ABC TRANSPORTER PERMEASE YTRF"/>
    <property type="match status" value="1"/>
</dbReference>
<feature type="transmembrane region" description="Helical" evidence="7">
    <location>
        <begin position="390"/>
        <end position="411"/>
    </location>
</feature>
<keyword evidence="10" id="KW-1185">Reference proteome</keyword>
<dbReference type="InterPro" id="IPR003838">
    <property type="entry name" value="ABC3_permease_C"/>
</dbReference>
<organism evidence="9 10">
    <name type="scientific">Actinomadura nitritigenes</name>
    <dbReference type="NCBI Taxonomy" id="134602"/>
    <lineage>
        <taxon>Bacteria</taxon>
        <taxon>Bacillati</taxon>
        <taxon>Actinomycetota</taxon>
        <taxon>Actinomycetes</taxon>
        <taxon>Streptosporangiales</taxon>
        <taxon>Thermomonosporaceae</taxon>
        <taxon>Actinomadura</taxon>
    </lineage>
</organism>
<dbReference type="RefSeq" id="WP_208267765.1">
    <property type="nucleotide sequence ID" value="NZ_BAAAGM010000033.1"/>
</dbReference>
<feature type="transmembrane region" description="Helical" evidence="7">
    <location>
        <begin position="243"/>
        <end position="268"/>
    </location>
</feature>
<evidence type="ECO:0000256" key="3">
    <source>
        <dbReference type="ARBA" id="ARBA00022692"/>
    </source>
</evidence>
<evidence type="ECO:0000256" key="6">
    <source>
        <dbReference type="ARBA" id="ARBA00038076"/>
    </source>
</evidence>
<evidence type="ECO:0000256" key="2">
    <source>
        <dbReference type="ARBA" id="ARBA00022475"/>
    </source>
</evidence>
<feature type="transmembrane region" description="Helical" evidence="7">
    <location>
        <begin position="295"/>
        <end position="321"/>
    </location>
</feature>
<evidence type="ECO:0000313" key="10">
    <source>
        <dbReference type="Proteomes" id="UP000666915"/>
    </source>
</evidence>
<name>A0ABS3QZF9_9ACTN</name>
<keyword evidence="4 7" id="KW-1133">Transmembrane helix</keyword>
<evidence type="ECO:0000256" key="7">
    <source>
        <dbReference type="SAM" id="Phobius"/>
    </source>
</evidence>
<feature type="transmembrane region" description="Helical" evidence="7">
    <location>
        <begin position="472"/>
        <end position="492"/>
    </location>
</feature>
<keyword evidence="5 7" id="KW-0472">Membrane</keyword>
<reference evidence="9 10" key="1">
    <citation type="submission" date="2021-03" db="EMBL/GenBank/DDBJ databases">
        <authorList>
            <person name="Kanchanasin P."/>
            <person name="Saeng-In P."/>
            <person name="Phongsopitanun W."/>
            <person name="Yuki M."/>
            <person name="Kudo T."/>
            <person name="Ohkuma M."/>
            <person name="Tanasupawat S."/>
        </authorList>
    </citation>
    <scope>NUCLEOTIDE SEQUENCE [LARGE SCALE GENOMIC DNA]</scope>
    <source>
        <strain evidence="9 10">L46</strain>
    </source>
</reference>
<feature type="transmembrane region" description="Helical" evidence="7">
    <location>
        <begin position="699"/>
        <end position="724"/>
    </location>
</feature>
<dbReference type="Pfam" id="PF02687">
    <property type="entry name" value="FtsX"/>
    <property type="match status" value="1"/>
</dbReference>
<evidence type="ECO:0000256" key="4">
    <source>
        <dbReference type="ARBA" id="ARBA00022989"/>
    </source>
</evidence>
<feature type="transmembrane region" description="Helical" evidence="7">
    <location>
        <begin position="341"/>
        <end position="363"/>
    </location>
</feature>
<dbReference type="EMBL" id="JAGEOK010000010">
    <property type="protein sequence ID" value="MBO2439379.1"/>
    <property type="molecule type" value="Genomic_DNA"/>
</dbReference>
<evidence type="ECO:0000313" key="9">
    <source>
        <dbReference type="EMBL" id="MBO2439379.1"/>
    </source>
</evidence>
<sequence>MLSVAAAGLRARWACLAGPLAALTLGVAVIATMALVLGAASDDPHRLPRRFAAAPAVVQADPDLRLRDRYGTPTAVPFAEQPALPAAALAAFPGAALDRTFPARLPGGPSDQVGHGWSSAAFAPYALTSGRAPARPGEIVTTAGGRPGQRVLVHAADRDGLYTVVGTARAPAGAAEVEHAVFFSDAEAARLSPPVDALVPAGPAAARRAAALPGVRVLTGRDRALADPGALRDRADLVSLTSFLGIAALLSASVSLYVTASAFGLSVARRRRELALLRTLGATPLQVVRSVGVEAVLIGVAGSAAGCVLGLGGGPLLARWLARHAMAPSWFTVPRTTACTVPLTLAFAAGVAVAVLAVVAASVRAAAIRPAEALRAADAEPRGTGLPRRLLGLAALGSGAVLLLGVAVVMPDAALDPKTDVEMALLIVGGAVLLAPALLPPLIRVLAWPLTRGAGPGGLLARERVAAGSRQAAATVAPVMITLGLALAVLGATGTVQAAEDRGLRHQAAPADLVVLPSGASGLPASLVARVRAVPGAAATAVTDTSVLAREPALTPFHLEAPAPVPFPAIAVDSPAVLGLRIRQGSLDGLNDATVALDRSWHRHVGQTVRLWLADGTPATLRITAVFDAEPGGPRLVLGPHRGGRARPARAYVRGDATALAAVTAALGPDQRSAAEATVVPAARWAGAVTDRQAEQTRVGLLVMIGIAAAYGAIGAVTTAATAISGRRGELVLLRRIGTTRGQAFAFVCQEYALLVAAGALTAAAAAGIVLAGVSVAA</sequence>
<protein>
    <submittedName>
        <fullName evidence="9">FtsX-like permease family protein</fullName>
    </submittedName>
</protein>
<dbReference type="Proteomes" id="UP000666915">
    <property type="component" value="Unassembled WGS sequence"/>
</dbReference>
<keyword evidence="2" id="KW-1003">Cell membrane</keyword>
<evidence type="ECO:0000256" key="1">
    <source>
        <dbReference type="ARBA" id="ARBA00004651"/>
    </source>
</evidence>
<gene>
    <name evidence="9" type="ORF">J4557_17795</name>
</gene>